<dbReference type="InterPro" id="IPR000014">
    <property type="entry name" value="PAS"/>
</dbReference>
<dbReference type="InterPro" id="IPR035965">
    <property type="entry name" value="PAS-like_dom_sf"/>
</dbReference>
<dbReference type="EMBL" id="CP042243">
    <property type="protein sequence ID" value="QEK10948.1"/>
    <property type="molecule type" value="Genomic_DNA"/>
</dbReference>
<dbReference type="CDD" id="cd01948">
    <property type="entry name" value="EAL"/>
    <property type="match status" value="1"/>
</dbReference>
<dbReference type="NCBIfam" id="TIGR00254">
    <property type="entry name" value="GGDEF"/>
    <property type="match status" value="1"/>
</dbReference>
<dbReference type="SUPFAM" id="SSF141868">
    <property type="entry name" value="EAL domain-like"/>
    <property type="match status" value="1"/>
</dbReference>
<dbReference type="InterPro" id="IPR029787">
    <property type="entry name" value="Nucleotide_cyclase"/>
</dbReference>
<dbReference type="Pfam" id="PF13426">
    <property type="entry name" value="PAS_9"/>
    <property type="match status" value="1"/>
</dbReference>
<keyword evidence="4" id="KW-1185">Reference proteome</keyword>
<evidence type="ECO:0000259" key="1">
    <source>
        <dbReference type="PROSITE" id="PS50883"/>
    </source>
</evidence>
<dbReference type="InterPro" id="IPR001633">
    <property type="entry name" value="EAL_dom"/>
</dbReference>
<dbReference type="SUPFAM" id="SSF55073">
    <property type="entry name" value="Nucleotide cyclase"/>
    <property type="match status" value="1"/>
</dbReference>
<dbReference type="PROSITE" id="PS50883">
    <property type="entry name" value="EAL"/>
    <property type="match status" value="1"/>
</dbReference>
<dbReference type="CDD" id="cd01949">
    <property type="entry name" value="GGDEF"/>
    <property type="match status" value="1"/>
</dbReference>
<dbReference type="SMART" id="SM00267">
    <property type="entry name" value="GGDEF"/>
    <property type="match status" value="1"/>
</dbReference>
<dbReference type="Proteomes" id="UP000324646">
    <property type="component" value="Chromosome"/>
</dbReference>
<dbReference type="InterPro" id="IPR000160">
    <property type="entry name" value="GGDEF_dom"/>
</dbReference>
<dbReference type="Gene3D" id="3.30.70.270">
    <property type="match status" value="1"/>
</dbReference>
<dbReference type="Pfam" id="PF00563">
    <property type="entry name" value="EAL"/>
    <property type="match status" value="1"/>
</dbReference>
<name>A0A5C0SBR9_CRATE</name>
<dbReference type="Pfam" id="PF00990">
    <property type="entry name" value="GGDEF"/>
    <property type="match status" value="1"/>
</dbReference>
<proteinExistence type="predicted"/>
<accession>A0A5C0SBR9</accession>
<dbReference type="InterPro" id="IPR035919">
    <property type="entry name" value="EAL_sf"/>
</dbReference>
<dbReference type="InterPro" id="IPR050706">
    <property type="entry name" value="Cyclic-di-GMP_PDE-like"/>
</dbReference>
<evidence type="ECO:0000259" key="2">
    <source>
        <dbReference type="PROSITE" id="PS50887"/>
    </source>
</evidence>
<dbReference type="Gene3D" id="3.30.450.20">
    <property type="entry name" value="PAS domain"/>
    <property type="match status" value="1"/>
</dbReference>
<dbReference type="AlphaFoldDB" id="A0A5C0SBR9"/>
<dbReference type="PROSITE" id="PS50887">
    <property type="entry name" value="GGDEF"/>
    <property type="match status" value="1"/>
</dbReference>
<dbReference type="InterPro" id="IPR043128">
    <property type="entry name" value="Rev_trsase/Diguanyl_cyclase"/>
</dbReference>
<feature type="domain" description="EAL" evidence="1">
    <location>
        <begin position="314"/>
        <end position="566"/>
    </location>
</feature>
<dbReference type="PANTHER" id="PTHR33121">
    <property type="entry name" value="CYCLIC DI-GMP PHOSPHODIESTERASE PDEF"/>
    <property type="match status" value="1"/>
</dbReference>
<dbReference type="OrthoDB" id="9762141at2"/>
<dbReference type="GO" id="GO:0071111">
    <property type="term" value="F:cyclic-guanylate-specific phosphodiesterase activity"/>
    <property type="evidence" value="ECO:0007669"/>
    <property type="project" value="InterPro"/>
</dbReference>
<dbReference type="KEGG" id="crs:FQB35_00375"/>
<dbReference type="PANTHER" id="PTHR33121:SF70">
    <property type="entry name" value="SIGNALING PROTEIN YKOW"/>
    <property type="match status" value="1"/>
</dbReference>
<dbReference type="SUPFAM" id="SSF55785">
    <property type="entry name" value="PYP-like sensor domain (PAS domain)"/>
    <property type="match status" value="1"/>
</dbReference>
<feature type="domain" description="GGDEF" evidence="2">
    <location>
        <begin position="170"/>
        <end position="305"/>
    </location>
</feature>
<evidence type="ECO:0000313" key="3">
    <source>
        <dbReference type="EMBL" id="QEK10948.1"/>
    </source>
</evidence>
<dbReference type="Gene3D" id="3.20.20.450">
    <property type="entry name" value="EAL domain"/>
    <property type="match status" value="1"/>
</dbReference>
<protein>
    <submittedName>
        <fullName evidence="3">EAL domain-containing protein</fullName>
    </submittedName>
</protein>
<sequence length="566" mass="66222">MDNKITKKEILYAIAEHFNIPFYVIKDEEITYCNEKAVKLLGCENRNEIVGKKPYNLSPLFQCDNEKSEEKGRKMIEIAREKRFHIFEWMHEKKDGTKFKAKVLLYNKNDVLIAIIMDLENNTEKYVNEKIIEETVNILTKIDLNTGVYNKYYFKYLINETISKAKVNKEEFALFFIDFDKFKEINDTIGHEIGDRIIEKTVERINKFLQNNCTLGRYGGDEFVILAYPLENKREVYNIGKEIIEAFEIPFLIETYKIHLTVSIGVAIYPEHGENTSQLFKNADIAMYYLKDKNIHKSKIKIFNRKMEKKITEKFKIQNFIMNAMKDGEIVLYYQPIFNIRNGQIEGVEALIRWHNNKLGKVSPEKLIAIAEETGLIHELGQYILEQACKDIVNWKNKGLHIVPVAINISVKQLENTKFSEIVKKTITKYRIEEKYIEFEITESVSAGDIHTIQKNIKDMKNTGIKICMDDFGKGYSSLSMLLNLHVDKLKIDKEFIQHIGKERDEKVIMTVTQMANALDLKVVAEGIETKEQVEFLKEIDCQWGQGYLWAKPMMKSDFEKKLIRL</sequence>
<reference evidence="3 4" key="1">
    <citation type="submission" date="2019-07" db="EMBL/GenBank/DDBJ databases">
        <title>Complete genome of Crassaminicella thermophila SY095.</title>
        <authorList>
            <person name="Li X."/>
        </authorList>
    </citation>
    <scope>NUCLEOTIDE SEQUENCE [LARGE SCALE GENOMIC DNA]</scope>
    <source>
        <strain evidence="3 4">SY095</strain>
    </source>
</reference>
<evidence type="ECO:0000313" key="4">
    <source>
        <dbReference type="Proteomes" id="UP000324646"/>
    </source>
</evidence>
<gene>
    <name evidence="3" type="ORF">FQB35_00375</name>
</gene>
<dbReference type="SMART" id="SM00052">
    <property type="entry name" value="EAL"/>
    <property type="match status" value="1"/>
</dbReference>
<organism evidence="3 4">
    <name type="scientific">Crassaminicella thermophila</name>
    <dbReference type="NCBI Taxonomy" id="2599308"/>
    <lineage>
        <taxon>Bacteria</taxon>
        <taxon>Bacillati</taxon>
        <taxon>Bacillota</taxon>
        <taxon>Clostridia</taxon>
        <taxon>Eubacteriales</taxon>
        <taxon>Clostridiaceae</taxon>
        <taxon>Crassaminicella</taxon>
    </lineage>
</organism>
<dbReference type="RefSeq" id="WP_148808022.1">
    <property type="nucleotide sequence ID" value="NZ_CP042243.1"/>
</dbReference>